<evidence type="ECO:0000313" key="3">
    <source>
        <dbReference type="Ensembl" id="ENSPFOP00000007875.2"/>
    </source>
</evidence>
<name>A0A087XQ22_POEFO</name>
<dbReference type="Gene3D" id="3.30.1140.40">
    <property type="entry name" value="Tctex-1"/>
    <property type="match status" value="1"/>
</dbReference>
<keyword evidence="4" id="KW-1185">Reference proteome</keyword>
<reference evidence="3" key="2">
    <citation type="submission" date="2025-08" db="UniProtKB">
        <authorList>
            <consortium name="Ensembl"/>
        </authorList>
    </citation>
    <scope>IDENTIFICATION</scope>
</reference>
<organism evidence="3 4">
    <name type="scientific">Poecilia formosa</name>
    <name type="common">Amazon molly</name>
    <name type="synonym">Limia formosa</name>
    <dbReference type="NCBI Taxonomy" id="48698"/>
    <lineage>
        <taxon>Eukaryota</taxon>
        <taxon>Metazoa</taxon>
        <taxon>Chordata</taxon>
        <taxon>Craniata</taxon>
        <taxon>Vertebrata</taxon>
        <taxon>Euteleostomi</taxon>
        <taxon>Actinopterygii</taxon>
        <taxon>Neopterygii</taxon>
        <taxon>Teleostei</taxon>
        <taxon>Neoteleostei</taxon>
        <taxon>Acanthomorphata</taxon>
        <taxon>Ovalentaria</taxon>
        <taxon>Atherinomorphae</taxon>
        <taxon>Cyprinodontiformes</taxon>
        <taxon>Poeciliidae</taxon>
        <taxon>Poeciliinae</taxon>
        <taxon>Poecilia</taxon>
    </lineage>
</organism>
<dbReference type="GO" id="GO:0045505">
    <property type="term" value="F:dynein intermediate chain binding"/>
    <property type="evidence" value="ECO:0007669"/>
    <property type="project" value="TreeGrafter"/>
</dbReference>
<dbReference type="EMBL" id="AYCK01006008">
    <property type="status" value="NOT_ANNOTATED_CDS"/>
    <property type="molecule type" value="Genomic_DNA"/>
</dbReference>
<dbReference type="PANTHER" id="PTHR21255">
    <property type="entry name" value="T-COMPLEX-ASSOCIATED-TESTIS-EXPRESSED 1/ DYNEIN LIGHT CHAIN"/>
    <property type="match status" value="1"/>
</dbReference>
<accession>A0A087XQ22</accession>
<dbReference type="PANTHER" id="PTHR21255:SF64">
    <property type="entry name" value="DYNEIN LIGHT CHAIN TCTEX-TYPE 5"/>
    <property type="match status" value="1"/>
</dbReference>
<protein>
    <submittedName>
        <fullName evidence="3">Dynein light chain Tctex-type family member 5</fullName>
    </submittedName>
</protein>
<proteinExistence type="inferred from homology"/>
<dbReference type="Pfam" id="PF03645">
    <property type="entry name" value="Tctex-1"/>
    <property type="match status" value="1"/>
</dbReference>
<reference evidence="4" key="1">
    <citation type="submission" date="2013-10" db="EMBL/GenBank/DDBJ databases">
        <authorList>
            <person name="Schartl M."/>
            <person name="Warren W."/>
        </authorList>
    </citation>
    <scope>NUCLEOTIDE SEQUENCE [LARGE SCALE GENOMIC DNA]</scope>
    <source>
        <strain evidence="4">female</strain>
    </source>
</reference>
<dbReference type="AlphaFoldDB" id="A0A087XQ22"/>
<dbReference type="GO" id="GO:0007018">
    <property type="term" value="P:microtubule-based movement"/>
    <property type="evidence" value="ECO:0007669"/>
    <property type="project" value="TreeGrafter"/>
</dbReference>
<dbReference type="Ensembl" id="ENSPFOT00000007887.2">
    <property type="protein sequence ID" value="ENSPFOP00000007875.2"/>
    <property type="gene ID" value="ENSPFOG00000007932.2"/>
</dbReference>
<evidence type="ECO:0000256" key="2">
    <source>
        <dbReference type="SAM" id="MobiDB-lite"/>
    </source>
</evidence>
<evidence type="ECO:0000256" key="1">
    <source>
        <dbReference type="ARBA" id="ARBA00005361"/>
    </source>
</evidence>
<dbReference type="GO" id="GO:0005737">
    <property type="term" value="C:cytoplasm"/>
    <property type="evidence" value="ECO:0007669"/>
    <property type="project" value="TreeGrafter"/>
</dbReference>
<comment type="similarity">
    <text evidence="1">Belongs to the dynein light chain Tctex-type family.</text>
</comment>
<dbReference type="InterPro" id="IPR038586">
    <property type="entry name" value="Tctex-1-like_sf"/>
</dbReference>
<evidence type="ECO:0000313" key="4">
    <source>
        <dbReference type="Proteomes" id="UP000028760"/>
    </source>
</evidence>
<dbReference type="STRING" id="48698.ENSPFOP00000007875"/>
<reference evidence="3" key="3">
    <citation type="submission" date="2025-09" db="UniProtKB">
        <authorList>
            <consortium name="Ensembl"/>
        </authorList>
    </citation>
    <scope>IDENTIFICATION</scope>
</reference>
<dbReference type="GeneTree" id="ENSGT00940000160185"/>
<dbReference type="OMA" id="FYSSSRC"/>
<feature type="region of interest" description="Disordered" evidence="2">
    <location>
        <begin position="1"/>
        <end position="32"/>
    </location>
</feature>
<dbReference type="eggNOG" id="KOG4108">
    <property type="taxonomic scope" value="Eukaryota"/>
</dbReference>
<dbReference type="CDD" id="cd21458">
    <property type="entry name" value="DLC-like_TCTEX1D1"/>
    <property type="match status" value="1"/>
</dbReference>
<dbReference type="InterPro" id="IPR005334">
    <property type="entry name" value="Tctex-1-like"/>
</dbReference>
<dbReference type="Proteomes" id="UP000028760">
    <property type="component" value="Unassembled WGS sequence"/>
</dbReference>
<dbReference type="GO" id="GO:0005868">
    <property type="term" value="C:cytoplasmic dynein complex"/>
    <property type="evidence" value="ECO:0007669"/>
    <property type="project" value="TreeGrafter"/>
</dbReference>
<sequence length="175" mass="20091">MSEPLKDKPQKAEKKIKIHPEGSRAKEKTGRIKDPASTHVMHVDEHVTHHEDAAATTSPNTYQLATGPYKLFPITTISYILKEEITHCLRDMQYEPLHSREMTLTLCEVIRTRVKELMIPRYKTVILVHIGQLNGQGMQISSRCLWDPNFDTFVSHSFKNTSLFCSATVYGIYFE</sequence>